<dbReference type="SUPFAM" id="SSF53649">
    <property type="entry name" value="Alkaline phosphatase-like"/>
    <property type="match status" value="1"/>
</dbReference>
<dbReference type="InterPro" id="IPR010869">
    <property type="entry name" value="DUF1501"/>
</dbReference>
<dbReference type="Proteomes" id="UP000319342">
    <property type="component" value="Chromosome"/>
</dbReference>
<evidence type="ECO:0000313" key="2">
    <source>
        <dbReference type="Proteomes" id="UP000319342"/>
    </source>
</evidence>
<dbReference type="RefSeq" id="WP_145184555.1">
    <property type="nucleotide sequence ID" value="NZ_CP036290.1"/>
</dbReference>
<evidence type="ECO:0000313" key="1">
    <source>
        <dbReference type="EMBL" id="QDU83936.1"/>
    </source>
</evidence>
<dbReference type="InterPro" id="IPR006311">
    <property type="entry name" value="TAT_signal"/>
</dbReference>
<proteinExistence type="predicted"/>
<dbReference type="Pfam" id="PF07394">
    <property type="entry name" value="DUF1501"/>
    <property type="match status" value="1"/>
</dbReference>
<dbReference type="InterPro" id="IPR017850">
    <property type="entry name" value="Alkaline_phosphatase_core_sf"/>
</dbReference>
<dbReference type="Gene3D" id="3.40.720.10">
    <property type="entry name" value="Alkaline Phosphatase, subunit A"/>
    <property type="match status" value="1"/>
</dbReference>
<organism evidence="1 2">
    <name type="scientific">Rohdeia mirabilis</name>
    <dbReference type="NCBI Taxonomy" id="2528008"/>
    <lineage>
        <taxon>Bacteria</taxon>
        <taxon>Pseudomonadati</taxon>
        <taxon>Planctomycetota</taxon>
        <taxon>Planctomycetia</taxon>
        <taxon>Planctomycetia incertae sedis</taxon>
        <taxon>Rohdeia</taxon>
    </lineage>
</organism>
<gene>
    <name evidence="1" type="ORF">Pla163_10370</name>
</gene>
<dbReference type="EMBL" id="CP036290">
    <property type="protein sequence ID" value="QDU83936.1"/>
    <property type="molecule type" value="Genomic_DNA"/>
</dbReference>
<keyword evidence="2" id="KW-1185">Reference proteome</keyword>
<name>A0A518CXK8_9BACT</name>
<reference evidence="1 2" key="1">
    <citation type="submission" date="2019-02" db="EMBL/GenBank/DDBJ databases">
        <title>Deep-cultivation of Planctomycetes and their phenomic and genomic characterization uncovers novel biology.</title>
        <authorList>
            <person name="Wiegand S."/>
            <person name="Jogler M."/>
            <person name="Boedeker C."/>
            <person name="Pinto D."/>
            <person name="Vollmers J."/>
            <person name="Rivas-Marin E."/>
            <person name="Kohn T."/>
            <person name="Peeters S.H."/>
            <person name="Heuer A."/>
            <person name="Rast P."/>
            <person name="Oberbeckmann S."/>
            <person name="Bunk B."/>
            <person name="Jeske O."/>
            <person name="Meyerdierks A."/>
            <person name="Storesund J.E."/>
            <person name="Kallscheuer N."/>
            <person name="Luecker S."/>
            <person name="Lage O.M."/>
            <person name="Pohl T."/>
            <person name="Merkel B.J."/>
            <person name="Hornburger P."/>
            <person name="Mueller R.-W."/>
            <person name="Bruemmer F."/>
            <person name="Labrenz M."/>
            <person name="Spormann A.M."/>
            <person name="Op den Camp H."/>
            <person name="Overmann J."/>
            <person name="Amann R."/>
            <person name="Jetten M.S.M."/>
            <person name="Mascher T."/>
            <person name="Medema M.H."/>
            <person name="Devos D.P."/>
            <person name="Kaster A.-K."/>
            <person name="Ovreas L."/>
            <person name="Rohde M."/>
            <person name="Galperin M.Y."/>
            <person name="Jogler C."/>
        </authorList>
    </citation>
    <scope>NUCLEOTIDE SEQUENCE [LARGE SCALE GENOMIC DNA]</scope>
    <source>
        <strain evidence="1 2">Pla163</strain>
    </source>
</reference>
<protein>
    <recommendedName>
        <fullName evidence="3">Sulfatase</fullName>
    </recommendedName>
</protein>
<dbReference type="PANTHER" id="PTHR43737">
    <property type="entry name" value="BLL7424 PROTEIN"/>
    <property type="match status" value="1"/>
</dbReference>
<dbReference type="OrthoDB" id="127333at2"/>
<evidence type="ECO:0008006" key="3">
    <source>
        <dbReference type="Google" id="ProtNLM"/>
    </source>
</evidence>
<accession>A0A518CXK8</accession>
<dbReference type="PROSITE" id="PS51318">
    <property type="entry name" value="TAT"/>
    <property type="match status" value="1"/>
</dbReference>
<dbReference type="PANTHER" id="PTHR43737:SF1">
    <property type="entry name" value="DUF1501 DOMAIN-CONTAINING PROTEIN"/>
    <property type="match status" value="1"/>
</dbReference>
<sequence length="481" mass="52181">MQHPDSPASEFDANLSRRGFLGLGASGVGAFGLSSMLGRIALAEGLDDPLATARLGRAAAKRVVLVFMNGGFSQLDLFDEKPILRQRQGEEIPPSILKNRSVLDATETRGAFPVVAPKWNFRSYGESGLRLSELIPHIGAVADKLTVITTQQTDHVLHESAISTLMSGTPLLGRPSWGAWVSYALGTENENIPAFTVLSSNPRADTPVQPRLWHSGFLPGKYQGVKFRSGATPVLDLERPHGLARSARSKILDAIRGLNEAEAERTGDPEVRTRIESYEMAARMQTSVPELTDLASESEATLAAYGADPARGSFANNCLLARRLVERGTRFTMLVDGGWDLHGGIPSRLPRKTEQIDRPLGALIADLDQRGLLDDTLVVVCGEFGRTPHCQGLDFDEYGRDHHSLAGPILMAGGGVKGGVRYGATDEWGWDVVENPVHVHDVQATVLHQLGLDHEKLTWRHQGRDFRLTDVGGKVVHGLLG</sequence>
<dbReference type="AlphaFoldDB" id="A0A518CXK8"/>